<dbReference type="KEGG" id="ehx:EMIHUDRAFT_198397"/>
<reference evidence="2" key="2">
    <citation type="submission" date="2024-10" db="UniProtKB">
        <authorList>
            <consortium name="EnsemblProtists"/>
        </authorList>
    </citation>
    <scope>IDENTIFICATION</scope>
</reference>
<keyword evidence="1" id="KW-0732">Signal</keyword>
<protein>
    <submittedName>
        <fullName evidence="2">Uncharacterized protein</fullName>
    </submittedName>
</protein>
<evidence type="ECO:0000313" key="2">
    <source>
        <dbReference type="EnsemblProtists" id="EOD07105"/>
    </source>
</evidence>
<reference evidence="3" key="1">
    <citation type="journal article" date="2013" name="Nature">
        <title>Pan genome of the phytoplankton Emiliania underpins its global distribution.</title>
        <authorList>
            <person name="Read B.A."/>
            <person name="Kegel J."/>
            <person name="Klute M.J."/>
            <person name="Kuo A."/>
            <person name="Lefebvre S.C."/>
            <person name="Maumus F."/>
            <person name="Mayer C."/>
            <person name="Miller J."/>
            <person name="Monier A."/>
            <person name="Salamov A."/>
            <person name="Young J."/>
            <person name="Aguilar M."/>
            <person name="Claverie J.M."/>
            <person name="Frickenhaus S."/>
            <person name="Gonzalez K."/>
            <person name="Herman E.K."/>
            <person name="Lin Y.C."/>
            <person name="Napier J."/>
            <person name="Ogata H."/>
            <person name="Sarno A.F."/>
            <person name="Shmutz J."/>
            <person name="Schroeder D."/>
            <person name="de Vargas C."/>
            <person name="Verret F."/>
            <person name="von Dassow P."/>
            <person name="Valentin K."/>
            <person name="Van de Peer Y."/>
            <person name="Wheeler G."/>
            <person name="Dacks J.B."/>
            <person name="Delwiche C.F."/>
            <person name="Dyhrman S.T."/>
            <person name="Glockner G."/>
            <person name="John U."/>
            <person name="Richards T."/>
            <person name="Worden A.Z."/>
            <person name="Zhang X."/>
            <person name="Grigoriev I.V."/>
            <person name="Allen A.E."/>
            <person name="Bidle K."/>
            <person name="Borodovsky M."/>
            <person name="Bowler C."/>
            <person name="Brownlee C."/>
            <person name="Cock J.M."/>
            <person name="Elias M."/>
            <person name="Gladyshev V.N."/>
            <person name="Groth M."/>
            <person name="Guda C."/>
            <person name="Hadaegh A."/>
            <person name="Iglesias-Rodriguez M.D."/>
            <person name="Jenkins J."/>
            <person name="Jones B.M."/>
            <person name="Lawson T."/>
            <person name="Leese F."/>
            <person name="Lindquist E."/>
            <person name="Lobanov A."/>
            <person name="Lomsadze A."/>
            <person name="Malik S.B."/>
            <person name="Marsh M.E."/>
            <person name="Mackinder L."/>
            <person name="Mock T."/>
            <person name="Mueller-Roeber B."/>
            <person name="Pagarete A."/>
            <person name="Parker M."/>
            <person name="Probert I."/>
            <person name="Quesneville H."/>
            <person name="Raines C."/>
            <person name="Rensing S.A."/>
            <person name="Riano-Pachon D.M."/>
            <person name="Richier S."/>
            <person name="Rokitta S."/>
            <person name="Shiraiwa Y."/>
            <person name="Soanes D.M."/>
            <person name="van der Giezen M."/>
            <person name="Wahlund T.M."/>
            <person name="Williams B."/>
            <person name="Wilson W."/>
            <person name="Wolfe G."/>
            <person name="Wurch L.L."/>
        </authorList>
    </citation>
    <scope>NUCLEOTIDE SEQUENCE</scope>
</reference>
<proteinExistence type="predicted"/>
<sequence length="205" mass="21131">MKVALLLACTALASGLQSAIPTQPLPLATRRLVAVPRGVDVALPSRHARASAGRSSPCCMALAAADDAGQQLDLGALGRYFFAVLMQLIALTSLDDSAPEERVTATAAEDEALEAALRPDGGGGKPMKKTALRAECEASCLVYSSSTGRLNEGHFNDPAAEGRVGAAVPGSALVCLSALYAAKQYSDVAGMRSQTRLTIEAFEGL</sequence>
<keyword evidence="3" id="KW-1185">Reference proteome</keyword>
<name>A0A0D3I770_EMIH1</name>
<feature type="chain" id="PRO_5044216243" evidence="1">
    <location>
        <begin position="16"/>
        <end position="205"/>
    </location>
</feature>
<evidence type="ECO:0000256" key="1">
    <source>
        <dbReference type="SAM" id="SignalP"/>
    </source>
</evidence>
<feature type="signal peptide" evidence="1">
    <location>
        <begin position="1"/>
        <end position="15"/>
    </location>
</feature>
<dbReference type="Proteomes" id="UP000013827">
    <property type="component" value="Unassembled WGS sequence"/>
</dbReference>
<dbReference type="HOGENOM" id="CLU_084923_0_0_1"/>
<dbReference type="RefSeq" id="XP_005759534.1">
    <property type="nucleotide sequence ID" value="XM_005759477.1"/>
</dbReference>
<dbReference type="GeneID" id="17253300"/>
<evidence type="ECO:0000313" key="3">
    <source>
        <dbReference type="Proteomes" id="UP000013827"/>
    </source>
</evidence>
<dbReference type="PaxDb" id="2903-EOD07105"/>
<organism evidence="2 3">
    <name type="scientific">Emiliania huxleyi (strain CCMP1516)</name>
    <dbReference type="NCBI Taxonomy" id="280463"/>
    <lineage>
        <taxon>Eukaryota</taxon>
        <taxon>Haptista</taxon>
        <taxon>Haptophyta</taxon>
        <taxon>Prymnesiophyceae</taxon>
        <taxon>Isochrysidales</taxon>
        <taxon>Noelaerhabdaceae</taxon>
        <taxon>Emiliania</taxon>
    </lineage>
</organism>
<dbReference type="EnsemblProtists" id="EOD07105">
    <property type="protein sequence ID" value="EOD07105"/>
    <property type="gene ID" value="EMIHUDRAFT_198397"/>
</dbReference>
<accession>A0A0D3I770</accession>
<dbReference type="AlphaFoldDB" id="A0A0D3I770"/>